<name>A0ABN3NIA1_STRLO</name>
<protein>
    <submittedName>
        <fullName evidence="1">Uncharacterized protein</fullName>
    </submittedName>
</protein>
<reference evidence="1 2" key="1">
    <citation type="journal article" date="2019" name="Int. J. Syst. Evol. Microbiol.">
        <title>The Global Catalogue of Microorganisms (GCM) 10K type strain sequencing project: providing services to taxonomists for standard genome sequencing and annotation.</title>
        <authorList>
            <consortium name="The Broad Institute Genomics Platform"/>
            <consortium name="The Broad Institute Genome Sequencing Center for Infectious Disease"/>
            <person name="Wu L."/>
            <person name="Ma J."/>
        </authorList>
    </citation>
    <scope>NUCLEOTIDE SEQUENCE [LARGE SCALE GENOMIC DNA]</scope>
    <source>
        <strain evidence="1 2">JCM 4395</strain>
    </source>
</reference>
<proteinExistence type="predicted"/>
<dbReference type="RefSeq" id="WP_344406835.1">
    <property type="nucleotide sequence ID" value="NZ_BAAASG010000029.1"/>
</dbReference>
<dbReference type="EMBL" id="BAAASG010000029">
    <property type="protein sequence ID" value="GAA2522766.1"/>
    <property type="molecule type" value="Genomic_DNA"/>
</dbReference>
<evidence type="ECO:0000313" key="2">
    <source>
        <dbReference type="Proteomes" id="UP001501777"/>
    </source>
</evidence>
<sequence>MSAAAPAGADENGTDRIVLLATGTTAAATGRALVLAEETEQTVDEL</sequence>
<dbReference type="Proteomes" id="UP001501777">
    <property type="component" value="Unassembled WGS sequence"/>
</dbReference>
<evidence type="ECO:0000313" key="1">
    <source>
        <dbReference type="EMBL" id="GAA2522766.1"/>
    </source>
</evidence>
<keyword evidence="2" id="KW-1185">Reference proteome</keyword>
<comment type="caution">
    <text evidence="1">The sequence shown here is derived from an EMBL/GenBank/DDBJ whole genome shotgun (WGS) entry which is preliminary data.</text>
</comment>
<accession>A0ABN3NIA1</accession>
<gene>
    <name evidence="1" type="ORF">GCM10010276_87300</name>
</gene>
<organism evidence="1 2">
    <name type="scientific">Streptomyces longisporus</name>
    <dbReference type="NCBI Taxonomy" id="1948"/>
    <lineage>
        <taxon>Bacteria</taxon>
        <taxon>Bacillati</taxon>
        <taxon>Actinomycetota</taxon>
        <taxon>Actinomycetes</taxon>
        <taxon>Kitasatosporales</taxon>
        <taxon>Streptomycetaceae</taxon>
        <taxon>Streptomyces</taxon>
    </lineage>
</organism>